<sequence length="278" mass="31677">METVGDYNTRAIYRKNLLEPRIYLDYHKVRQWVDELYSWLFSLEERYITYSIFNNKEIELRDSLKGFLLQEKMTMTESMTLSGIFFGRIGEIHSMLLEDLNAVLQFDPAAKSKDEVLIAYPGFYALTIHRLAHELWQLGMQILPRLISEYTHSKTGIDIHPAAEIGKRFFIDHGTGIVIGETAKIGNDVKIYQGVTLGALSVDKDKASLKRHPTIEDKVILYANATVLGGETIVGEGSVIGGNVWLTESVPPDTQVFHKREIIKQKRKLKVLADNYTI</sequence>
<evidence type="ECO:0000313" key="5">
    <source>
        <dbReference type="Proteomes" id="UP001597480"/>
    </source>
</evidence>
<reference evidence="5" key="1">
    <citation type="journal article" date="2019" name="Int. J. Syst. Evol. Microbiol.">
        <title>The Global Catalogue of Microorganisms (GCM) 10K type strain sequencing project: providing services to taxonomists for standard genome sequencing and annotation.</title>
        <authorList>
            <consortium name="The Broad Institute Genomics Platform"/>
            <consortium name="The Broad Institute Genome Sequencing Center for Infectious Disease"/>
            <person name="Wu L."/>
            <person name="Ma J."/>
        </authorList>
    </citation>
    <scope>NUCLEOTIDE SEQUENCE [LARGE SCALE GENOMIC DNA]</scope>
    <source>
        <strain evidence="5">KCTC 42107</strain>
    </source>
</reference>
<dbReference type="SUPFAM" id="SSF51161">
    <property type="entry name" value="Trimeric LpxA-like enzymes"/>
    <property type="match status" value="1"/>
</dbReference>
<dbReference type="Gene3D" id="2.160.10.10">
    <property type="entry name" value="Hexapeptide repeat proteins"/>
    <property type="match status" value="1"/>
</dbReference>
<name>A0ABW5NSZ8_9FLAO</name>
<comment type="caution">
    <text evidence="4">The sequence shown here is derived from an EMBL/GenBank/DDBJ whole genome shotgun (WGS) entry which is preliminary data.</text>
</comment>
<proteinExistence type="predicted"/>
<dbReference type="CDD" id="cd03354">
    <property type="entry name" value="LbH_SAT"/>
    <property type="match status" value="1"/>
</dbReference>
<dbReference type="Proteomes" id="UP001597480">
    <property type="component" value="Unassembled WGS sequence"/>
</dbReference>
<dbReference type="InterPro" id="IPR053376">
    <property type="entry name" value="Serine_acetyltransferase"/>
</dbReference>
<evidence type="ECO:0000256" key="1">
    <source>
        <dbReference type="ARBA" id="ARBA00022605"/>
    </source>
</evidence>
<evidence type="ECO:0000313" key="4">
    <source>
        <dbReference type="EMBL" id="MFD2602166.1"/>
    </source>
</evidence>
<accession>A0ABW5NSZ8</accession>
<dbReference type="RefSeq" id="WP_379820656.1">
    <property type="nucleotide sequence ID" value="NZ_JBHUMD010000013.1"/>
</dbReference>
<dbReference type="InterPro" id="IPR011004">
    <property type="entry name" value="Trimer_LpxA-like_sf"/>
</dbReference>
<evidence type="ECO:0000256" key="3">
    <source>
        <dbReference type="ARBA" id="ARBA00023315"/>
    </source>
</evidence>
<keyword evidence="3" id="KW-0012">Acyltransferase</keyword>
<protein>
    <submittedName>
        <fullName evidence="4">Serine O-acetyltransferase EpsC</fullName>
    </submittedName>
</protein>
<dbReference type="Gene3D" id="1.10.3130.10">
    <property type="entry name" value="serine acetyltransferase, domain 1"/>
    <property type="match status" value="1"/>
</dbReference>
<keyword evidence="1" id="KW-0028">Amino-acid biosynthesis</keyword>
<dbReference type="EMBL" id="JBHUMD010000013">
    <property type="protein sequence ID" value="MFD2602166.1"/>
    <property type="molecule type" value="Genomic_DNA"/>
</dbReference>
<evidence type="ECO:0000256" key="2">
    <source>
        <dbReference type="ARBA" id="ARBA00022679"/>
    </source>
</evidence>
<dbReference type="InterPro" id="IPR045304">
    <property type="entry name" value="LbH_SAT"/>
</dbReference>
<organism evidence="4 5">
    <name type="scientific">Flavobacterium suzhouense</name>
    <dbReference type="NCBI Taxonomy" id="1529638"/>
    <lineage>
        <taxon>Bacteria</taxon>
        <taxon>Pseudomonadati</taxon>
        <taxon>Bacteroidota</taxon>
        <taxon>Flavobacteriia</taxon>
        <taxon>Flavobacteriales</taxon>
        <taxon>Flavobacteriaceae</taxon>
        <taxon>Flavobacterium</taxon>
    </lineage>
</organism>
<dbReference type="NCBIfam" id="NF041874">
    <property type="entry name" value="EPS_EpsC"/>
    <property type="match status" value="1"/>
</dbReference>
<keyword evidence="2" id="KW-0808">Transferase</keyword>
<dbReference type="PANTHER" id="PTHR42811">
    <property type="entry name" value="SERINE ACETYLTRANSFERASE"/>
    <property type="match status" value="1"/>
</dbReference>
<dbReference type="InterPro" id="IPR042122">
    <property type="entry name" value="Ser_AcTrfase_N_sf"/>
</dbReference>
<keyword evidence="5" id="KW-1185">Reference proteome</keyword>
<gene>
    <name evidence="4" type="primary">epsC</name>
    <name evidence="4" type="ORF">ACFSR3_08860</name>
</gene>